<comment type="caution">
    <text evidence="2">The sequence shown here is derived from an EMBL/GenBank/DDBJ whole genome shotgun (WGS) entry which is preliminary data.</text>
</comment>
<dbReference type="Proteomes" id="UP000789342">
    <property type="component" value="Unassembled WGS sequence"/>
</dbReference>
<accession>A0A9N9AMM1</accession>
<dbReference type="AlphaFoldDB" id="A0A9N9AMM1"/>
<gene>
    <name evidence="2" type="ORF">AMORRO_LOCUS4786</name>
</gene>
<organism evidence="2 3">
    <name type="scientific">Acaulospora morrowiae</name>
    <dbReference type="NCBI Taxonomy" id="94023"/>
    <lineage>
        <taxon>Eukaryota</taxon>
        <taxon>Fungi</taxon>
        <taxon>Fungi incertae sedis</taxon>
        <taxon>Mucoromycota</taxon>
        <taxon>Glomeromycotina</taxon>
        <taxon>Glomeromycetes</taxon>
        <taxon>Diversisporales</taxon>
        <taxon>Acaulosporaceae</taxon>
        <taxon>Acaulospora</taxon>
    </lineage>
</organism>
<dbReference type="EMBL" id="CAJVPV010002708">
    <property type="protein sequence ID" value="CAG8533504.1"/>
    <property type="molecule type" value="Genomic_DNA"/>
</dbReference>
<proteinExistence type="predicted"/>
<keyword evidence="3" id="KW-1185">Reference proteome</keyword>
<name>A0A9N9AMM1_9GLOM</name>
<feature type="compositionally biased region" description="Polar residues" evidence="1">
    <location>
        <begin position="205"/>
        <end position="224"/>
    </location>
</feature>
<feature type="region of interest" description="Disordered" evidence="1">
    <location>
        <begin position="195"/>
        <end position="224"/>
    </location>
</feature>
<feature type="compositionally biased region" description="Polar residues" evidence="1">
    <location>
        <begin position="1"/>
        <end position="22"/>
    </location>
</feature>
<sequence>MSTNKAQQRPSNASSLNNTGQGVTAGPRARNTPSTAARGIGRVAPRGRGGFAGGPGLFDVSPQGEILHEGIPQSKELMHLAELKEVASEHARNETVGTTTGIPKGGAASLAQSAFGKYATAISEETGIPSLSIQGMVPPAKDVDEEKLVQELKEEAQERVTYEATHMGRVPQAGPARKVEESAERLEHVVKMDRGEEQPPVPISTGAQATYTTPPVSPTQKTNLTGVDQDTAKRHLSELKEVTSEHARSEACSGNIPLGSATSIIREHNCIIIFAYYMQIFNRSSSIESATGKYATAISEETGEPVSVIQSTVPRADYHVDEAKLTQELNEEARIRAEHEKEELGFVPATSPAVEEATVKLNQGLKISEGQET</sequence>
<dbReference type="OrthoDB" id="2447010at2759"/>
<reference evidence="2" key="1">
    <citation type="submission" date="2021-06" db="EMBL/GenBank/DDBJ databases">
        <authorList>
            <person name="Kallberg Y."/>
            <person name="Tangrot J."/>
            <person name="Rosling A."/>
        </authorList>
    </citation>
    <scope>NUCLEOTIDE SEQUENCE</scope>
    <source>
        <strain evidence="2">CL551</strain>
    </source>
</reference>
<evidence type="ECO:0000256" key="1">
    <source>
        <dbReference type="SAM" id="MobiDB-lite"/>
    </source>
</evidence>
<feature type="region of interest" description="Disordered" evidence="1">
    <location>
        <begin position="1"/>
        <end position="57"/>
    </location>
</feature>
<feature type="compositionally biased region" description="Gly residues" evidence="1">
    <location>
        <begin position="47"/>
        <end position="56"/>
    </location>
</feature>
<protein>
    <submittedName>
        <fullName evidence="2">9986_t:CDS:1</fullName>
    </submittedName>
</protein>
<evidence type="ECO:0000313" key="3">
    <source>
        <dbReference type="Proteomes" id="UP000789342"/>
    </source>
</evidence>
<evidence type="ECO:0000313" key="2">
    <source>
        <dbReference type="EMBL" id="CAG8533504.1"/>
    </source>
</evidence>